<sequence length="424" mass="44042">MPKTLPSGPALPPAVLRAEPTVWRNPHRRSSAAVLPDLALAEADMRAAAARWHRFAPLLARLFDGLDGGRIDSPLTALPPAVAESMLPGAPGAVWVKADHDLPVTGCIKGRGGVYEVLAYAERLAEAAGLLRAGTSYADFATQPFRDLFARHTVAVGSTGNLGFSVGVMARALGFAVEVHMSHDAKDWKKRRLRALGARVVEHPGDYGLAVATARDAFRDRADAHFVDDEDSTDLFLGYAAAALDLQRQLAAAGIAVDAGHPLVVYLPCGVGGAPGGVAFGLTLLFGDAVRPVFVEPVAAPCMLVQLAAGLDRPVSVYDVGLDNRTAADGLAVASASMLVARTVGPLIEAVVTVTDDALFRWLRALWDGAALRLEPSAAAGFAAVGPFVAAAGGADLGRATHVVWTTGGAHLPDAEFEAALARG</sequence>
<evidence type="ECO:0000313" key="7">
    <source>
        <dbReference type="Proteomes" id="UP001055108"/>
    </source>
</evidence>
<dbReference type="HAMAP" id="MF_01030">
    <property type="entry name" value="D_Ser_dehydrat"/>
    <property type="match status" value="1"/>
</dbReference>
<dbReference type="EMBL" id="BPQM01000024">
    <property type="protein sequence ID" value="GJD77866.1"/>
    <property type="molecule type" value="Genomic_DNA"/>
</dbReference>
<dbReference type="InterPro" id="IPR036052">
    <property type="entry name" value="TrpB-like_PALP_sf"/>
</dbReference>
<evidence type="ECO:0000313" key="6">
    <source>
        <dbReference type="EMBL" id="GJD77866.1"/>
    </source>
</evidence>
<dbReference type="GO" id="GO:0016836">
    <property type="term" value="F:hydro-lyase activity"/>
    <property type="evidence" value="ECO:0007669"/>
    <property type="project" value="UniProtKB-UniRule"/>
</dbReference>
<organism evidence="6 7">
    <name type="scientific">Methylobacterium gregans</name>
    <dbReference type="NCBI Taxonomy" id="374424"/>
    <lineage>
        <taxon>Bacteria</taxon>
        <taxon>Pseudomonadati</taxon>
        <taxon>Pseudomonadota</taxon>
        <taxon>Alphaproteobacteria</taxon>
        <taxon>Hyphomicrobiales</taxon>
        <taxon>Methylobacteriaceae</taxon>
        <taxon>Methylobacterium</taxon>
    </lineage>
</organism>
<feature type="domain" description="Tryptophan synthase beta chain-like PALP" evidence="5">
    <location>
        <begin position="90"/>
        <end position="393"/>
    </location>
</feature>
<dbReference type="InterPro" id="IPR001926">
    <property type="entry name" value="TrpB-like_PALP"/>
</dbReference>
<evidence type="ECO:0000256" key="2">
    <source>
        <dbReference type="ARBA" id="ARBA00022898"/>
    </source>
</evidence>
<comment type="caution">
    <text evidence="6">The sequence shown here is derived from an EMBL/GenBank/DDBJ whole genome shotgun (WGS) entry which is preliminary data.</text>
</comment>
<evidence type="ECO:0000256" key="3">
    <source>
        <dbReference type="ARBA" id="ARBA00023239"/>
    </source>
</evidence>
<dbReference type="GO" id="GO:0036088">
    <property type="term" value="P:D-serine catabolic process"/>
    <property type="evidence" value="ECO:0007669"/>
    <property type="project" value="TreeGrafter"/>
</dbReference>
<comment type="cofactor">
    <cofactor evidence="1 4">
        <name>pyridoxal 5'-phosphate</name>
        <dbReference type="ChEBI" id="CHEBI:597326"/>
    </cofactor>
</comment>
<accession>A0AA37MA33</accession>
<keyword evidence="2 4" id="KW-0663">Pyridoxal phosphate</keyword>
<dbReference type="NCBIfam" id="TIGR02035">
    <property type="entry name" value="D_Ser_am_lyase"/>
    <property type="match status" value="1"/>
</dbReference>
<dbReference type="SUPFAM" id="SSF53686">
    <property type="entry name" value="Tryptophan synthase beta subunit-like PLP-dependent enzymes"/>
    <property type="match status" value="1"/>
</dbReference>
<keyword evidence="3 4" id="KW-0456">Lyase</keyword>
<dbReference type="GO" id="GO:0030170">
    <property type="term" value="F:pyridoxal phosphate binding"/>
    <property type="evidence" value="ECO:0007669"/>
    <property type="project" value="InterPro"/>
</dbReference>
<name>A0AA37MA33_9HYPH</name>
<dbReference type="InterPro" id="IPR011780">
    <property type="entry name" value="D_Ser_am_lyase"/>
</dbReference>
<reference evidence="6" key="2">
    <citation type="submission" date="2021-08" db="EMBL/GenBank/DDBJ databases">
        <authorList>
            <person name="Tani A."/>
            <person name="Ola A."/>
            <person name="Ogura Y."/>
            <person name="Katsura K."/>
            <person name="Hayashi T."/>
        </authorList>
    </citation>
    <scope>NUCLEOTIDE SEQUENCE</scope>
    <source>
        <strain evidence="6">NBRC 103626</strain>
    </source>
</reference>
<reference evidence="6" key="1">
    <citation type="journal article" date="2016" name="Front. Microbiol.">
        <title>Genome Sequence of the Piezophilic, Mesophilic Sulfate-Reducing Bacterium Desulfovibrio indicus J2T.</title>
        <authorList>
            <person name="Cao J."/>
            <person name="Maignien L."/>
            <person name="Shao Z."/>
            <person name="Alain K."/>
            <person name="Jebbar M."/>
        </authorList>
    </citation>
    <scope>NUCLEOTIDE SEQUENCE</scope>
    <source>
        <strain evidence="6">NBRC 103626</strain>
    </source>
</reference>
<evidence type="ECO:0000256" key="1">
    <source>
        <dbReference type="ARBA" id="ARBA00001933"/>
    </source>
</evidence>
<comment type="similarity">
    <text evidence="4">Belongs to the serine/threonine dehydratase family. DsdA subfamily.</text>
</comment>
<dbReference type="Gene3D" id="3.40.50.1100">
    <property type="match status" value="2"/>
</dbReference>
<protein>
    <recommendedName>
        <fullName evidence="4">Probable D-serine dehydratase</fullName>
        <ecNumber evidence="4">4.3.1.18</ecNumber>
    </recommendedName>
    <alternativeName>
        <fullName evidence="4">D-serine deaminase</fullName>
        <shortName evidence="4">DSD</shortName>
    </alternativeName>
</protein>
<dbReference type="RefSeq" id="WP_238301597.1">
    <property type="nucleotide sequence ID" value="NZ_BPQM01000024.1"/>
</dbReference>
<comment type="catalytic activity">
    <reaction evidence="4">
        <text>D-serine = pyruvate + NH4(+)</text>
        <dbReference type="Rhea" id="RHEA:13977"/>
        <dbReference type="ChEBI" id="CHEBI:15361"/>
        <dbReference type="ChEBI" id="CHEBI:28938"/>
        <dbReference type="ChEBI" id="CHEBI:35247"/>
        <dbReference type="EC" id="4.3.1.18"/>
    </reaction>
</comment>
<evidence type="ECO:0000259" key="5">
    <source>
        <dbReference type="Pfam" id="PF00291"/>
    </source>
</evidence>
<dbReference type="EC" id="4.3.1.18" evidence="4"/>
<dbReference type="AlphaFoldDB" id="A0AA37MA33"/>
<dbReference type="InterPro" id="IPR050147">
    <property type="entry name" value="Ser/Thr_Dehydratase"/>
</dbReference>
<dbReference type="PANTHER" id="PTHR48078:SF9">
    <property type="entry name" value="D-SERINE DEHYDRATASE"/>
    <property type="match status" value="1"/>
</dbReference>
<dbReference type="GO" id="GO:0009097">
    <property type="term" value="P:isoleucine biosynthetic process"/>
    <property type="evidence" value="ECO:0007669"/>
    <property type="project" value="TreeGrafter"/>
</dbReference>
<keyword evidence="7" id="KW-1185">Reference proteome</keyword>
<dbReference type="Proteomes" id="UP001055108">
    <property type="component" value="Unassembled WGS sequence"/>
</dbReference>
<proteinExistence type="inferred from homology"/>
<gene>
    <name evidence="4 6" type="primary">dsdA</name>
    <name evidence="6" type="ORF">NBEOAGPD_1077</name>
</gene>
<dbReference type="NCBIfam" id="NF002823">
    <property type="entry name" value="PRK02991.1"/>
    <property type="match status" value="1"/>
</dbReference>
<dbReference type="GO" id="GO:0008721">
    <property type="term" value="F:D-serine ammonia-lyase activity"/>
    <property type="evidence" value="ECO:0007669"/>
    <property type="project" value="UniProtKB-EC"/>
</dbReference>
<dbReference type="PANTHER" id="PTHR48078">
    <property type="entry name" value="THREONINE DEHYDRATASE, MITOCHONDRIAL-RELATED"/>
    <property type="match status" value="1"/>
</dbReference>
<evidence type="ECO:0000256" key="4">
    <source>
        <dbReference type="HAMAP-Rule" id="MF_01030"/>
    </source>
</evidence>
<dbReference type="Pfam" id="PF00291">
    <property type="entry name" value="PALP"/>
    <property type="match status" value="1"/>
</dbReference>
<feature type="modified residue" description="N6-(pyridoxal phosphate)lysine" evidence="4">
    <location>
        <position position="109"/>
    </location>
</feature>